<dbReference type="AlphaFoldDB" id="A0A5C5TTY3"/>
<feature type="compositionally biased region" description="Polar residues" evidence="1">
    <location>
        <begin position="1"/>
        <end position="20"/>
    </location>
</feature>
<dbReference type="EMBL" id="VOHM01000060">
    <property type="protein sequence ID" value="TWT16828.1"/>
    <property type="molecule type" value="Genomic_DNA"/>
</dbReference>
<protein>
    <submittedName>
        <fullName evidence="2">Uncharacterized protein</fullName>
    </submittedName>
</protein>
<feature type="compositionally biased region" description="Low complexity" evidence="1">
    <location>
        <begin position="49"/>
        <end position="68"/>
    </location>
</feature>
<evidence type="ECO:0000313" key="3">
    <source>
        <dbReference type="Proteomes" id="UP000320791"/>
    </source>
</evidence>
<organism evidence="2 3">
    <name type="scientific">Corynebacterium canis</name>
    <dbReference type="NCBI Taxonomy" id="679663"/>
    <lineage>
        <taxon>Bacteria</taxon>
        <taxon>Bacillati</taxon>
        <taxon>Actinomycetota</taxon>
        <taxon>Actinomycetes</taxon>
        <taxon>Mycobacteriales</taxon>
        <taxon>Corynebacteriaceae</taxon>
        <taxon>Corynebacterium</taxon>
    </lineage>
</organism>
<gene>
    <name evidence="2" type="ORF">FRX94_13095</name>
</gene>
<comment type="caution">
    <text evidence="2">The sequence shown here is derived from an EMBL/GenBank/DDBJ whole genome shotgun (WGS) entry which is preliminary data.</text>
</comment>
<evidence type="ECO:0000313" key="2">
    <source>
        <dbReference type="EMBL" id="TWT16828.1"/>
    </source>
</evidence>
<name>A0A5C5TTY3_9CORY</name>
<feature type="region of interest" description="Disordered" evidence="1">
    <location>
        <begin position="1"/>
        <end position="68"/>
    </location>
</feature>
<dbReference type="Proteomes" id="UP000320791">
    <property type="component" value="Unassembled WGS sequence"/>
</dbReference>
<sequence>MKSQTPTKNKQPTKQSVVQKNKNKTVEKPIPTIPLRPAQSQLTKHKPRQQPNQPQQNSHNQPTTTKQT</sequence>
<keyword evidence="3" id="KW-1185">Reference proteome</keyword>
<reference evidence="2 3" key="1">
    <citation type="submission" date="2019-08" db="EMBL/GenBank/DDBJ databases">
        <authorList>
            <person name="Lei W."/>
        </authorList>
    </citation>
    <scope>NUCLEOTIDE SEQUENCE [LARGE SCALE GENOMIC DNA]</scope>
    <source>
        <strain evidence="2 3">CCUG 58627</strain>
    </source>
</reference>
<accession>A0A5C5TTY3</accession>
<evidence type="ECO:0000256" key="1">
    <source>
        <dbReference type="SAM" id="MobiDB-lite"/>
    </source>
</evidence>
<dbReference type="RefSeq" id="WP_146325785.1">
    <property type="nucleotide sequence ID" value="NZ_CP047080.1"/>
</dbReference>
<proteinExistence type="predicted"/>